<dbReference type="PANTHER" id="PTHR30100:SF1">
    <property type="entry name" value="PHOSPHATE ACYLTRANSFERASE"/>
    <property type="match status" value="1"/>
</dbReference>
<evidence type="ECO:0000256" key="8">
    <source>
        <dbReference type="ARBA" id="ARBA00024069"/>
    </source>
</evidence>
<comment type="catalytic activity">
    <reaction evidence="1 10">
        <text>a fatty acyl-[ACP] + phosphate = an acyl phosphate + holo-[ACP]</text>
        <dbReference type="Rhea" id="RHEA:42292"/>
        <dbReference type="Rhea" id="RHEA-COMP:9685"/>
        <dbReference type="Rhea" id="RHEA-COMP:14125"/>
        <dbReference type="ChEBI" id="CHEBI:43474"/>
        <dbReference type="ChEBI" id="CHEBI:59918"/>
        <dbReference type="ChEBI" id="CHEBI:64479"/>
        <dbReference type="ChEBI" id="CHEBI:138651"/>
        <dbReference type="EC" id="2.3.1.274"/>
    </reaction>
</comment>
<organism evidence="11 12">
    <name type="scientific">Candidatus Liberibacter solanacearum</name>
    <dbReference type="NCBI Taxonomy" id="556287"/>
    <lineage>
        <taxon>Bacteria</taxon>
        <taxon>Pseudomonadati</taxon>
        <taxon>Pseudomonadota</taxon>
        <taxon>Alphaproteobacteria</taxon>
        <taxon>Hyphomicrobiales</taxon>
        <taxon>Rhizobiaceae</taxon>
        <taxon>Liberibacter</taxon>
    </lineage>
</organism>
<name>A0A1V2N7G4_9HYPH</name>
<dbReference type="Pfam" id="PF02504">
    <property type="entry name" value="FA_synthesis"/>
    <property type="match status" value="1"/>
</dbReference>
<comment type="subunit">
    <text evidence="9 10">Homodimer. Probably interacts with PlsY.</text>
</comment>
<dbReference type="GO" id="GO:0006633">
    <property type="term" value="P:fatty acid biosynthetic process"/>
    <property type="evidence" value="ECO:0007669"/>
    <property type="project" value="UniProtKB-UniRule"/>
</dbReference>
<dbReference type="HAMAP" id="MF_00019">
    <property type="entry name" value="PlsX"/>
    <property type="match status" value="1"/>
</dbReference>
<evidence type="ECO:0000313" key="12">
    <source>
        <dbReference type="Proteomes" id="UP000189542"/>
    </source>
</evidence>
<dbReference type="NCBIfam" id="TIGR00182">
    <property type="entry name" value="plsX"/>
    <property type="match status" value="1"/>
</dbReference>
<dbReference type="InterPro" id="IPR012281">
    <property type="entry name" value="Phospholipid_synth_PlsX-like"/>
</dbReference>
<dbReference type="GO" id="GO:0043811">
    <property type="term" value="F:phosphate:acyl-[acyl carrier protein] acyltransferase activity"/>
    <property type="evidence" value="ECO:0007669"/>
    <property type="project" value="UniProtKB-UniRule"/>
</dbReference>
<keyword evidence="4 10" id="KW-0808">Transferase</keyword>
<gene>
    <name evidence="10" type="primary">plsX</name>
    <name evidence="11" type="ORF">AYO25_04005</name>
</gene>
<evidence type="ECO:0000256" key="10">
    <source>
        <dbReference type="HAMAP-Rule" id="MF_00019"/>
    </source>
</evidence>
<comment type="caution">
    <text evidence="11">The sequence shown here is derived from an EMBL/GenBank/DDBJ whole genome shotgun (WGS) entry which is preliminary data.</text>
</comment>
<comment type="similarity">
    <text evidence="10">Belongs to the PlsX family.</text>
</comment>
<keyword evidence="3 10" id="KW-0444">Lipid biosynthesis</keyword>
<accession>A0A1V2N7G4</accession>
<keyword evidence="2 10" id="KW-0963">Cytoplasm</keyword>
<protein>
    <recommendedName>
        <fullName evidence="8 10">Phosphate acyltransferase</fullName>
        <ecNumber evidence="8 10">2.3.1.274</ecNumber>
    </recommendedName>
    <alternativeName>
        <fullName evidence="10">Acyl-ACP phosphotransacylase</fullName>
    </alternativeName>
    <alternativeName>
        <fullName evidence="10">Acyl-[acyl-carrier-protein]--phosphate acyltransferase</fullName>
    </alternativeName>
    <alternativeName>
        <fullName evidence="10">Phosphate-acyl-ACP acyltransferase</fullName>
    </alternativeName>
</protein>
<evidence type="ECO:0000256" key="5">
    <source>
        <dbReference type="ARBA" id="ARBA00023098"/>
    </source>
</evidence>
<evidence type="ECO:0000256" key="3">
    <source>
        <dbReference type="ARBA" id="ARBA00022516"/>
    </source>
</evidence>
<dbReference type="PANTHER" id="PTHR30100">
    <property type="entry name" value="FATTY ACID/PHOSPHOLIPID SYNTHESIS PROTEIN PLSX"/>
    <property type="match status" value="1"/>
</dbReference>
<dbReference type="PIRSF" id="PIRSF002465">
    <property type="entry name" value="Phsphlp_syn_PlsX"/>
    <property type="match status" value="1"/>
</dbReference>
<evidence type="ECO:0000256" key="7">
    <source>
        <dbReference type="ARBA" id="ARBA00023264"/>
    </source>
</evidence>
<evidence type="ECO:0000256" key="9">
    <source>
        <dbReference type="ARBA" id="ARBA00046608"/>
    </source>
</evidence>
<evidence type="ECO:0000256" key="4">
    <source>
        <dbReference type="ARBA" id="ARBA00022679"/>
    </source>
</evidence>
<dbReference type="GO" id="GO:0008654">
    <property type="term" value="P:phospholipid biosynthetic process"/>
    <property type="evidence" value="ECO:0007669"/>
    <property type="project" value="UniProtKB-KW"/>
</dbReference>
<keyword evidence="11" id="KW-0012">Acyltransferase</keyword>
<dbReference type="EMBL" id="LVWB01000013">
    <property type="protein sequence ID" value="ONI58752.1"/>
    <property type="molecule type" value="Genomic_DNA"/>
</dbReference>
<dbReference type="EC" id="2.3.1.274" evidence="8 10"/>
<dbReference type="OrthoDB" id="9806408at2"/>
<comment type="subcellular location">
    <subcellularLocation>
        <location evidence="10">Cytoplasm</location>
    </subcellularLocation>
    <text evidence="10">Associated with the membrane possibly through PlsY.</text>
</comment>
<dbReference type="Proteomes" id="UP000189542">
    <property type="component" value="Unassembled WGS sequence"/>
</dbReference>
<dbReference type="GO" id="GO:0005737">
    <property type="term" value="C:cytoplasm"/>
    <property type="evidence" value="ECO:0007669"/>
    <property type="project" value="UniProtKB-SubCell"/>
</dbReference>
<evidence type="ECO:0000313" key="11">
    <source>
        <dbReference type="EMBL" id="ONI58752.1"/>
    </source>
</evidence>
<evidence type="ECO:0000256" key="2">
    <source>
        <dbReference type="ARBA" id="ARBA00022490"/>
    </source>
</evidence>
<evidence type="ECO:0000256" key="1">
    <source>
        <dbReference type="ARBA" id="ARBA00001232"/>
    </source>
</evidence>
<dbReference type="SUPFAM" id="SSF53659">
    <property type="entry name" value="Isocitrate/Isopropylmalate dehydrogenase-like"/>
    <property type="match status" value="1"/>
</dbReference>
<sequence>MDVLRMSGNCIISLDLMGGDLGAKDLIPGASRFLEANPEVRFLMYGDEQVCLPILDSYAKLKQNSSFHHCDVSIAMDERPADALRRGRNVSSMWCAIEAVKKKKATAVVTAGNTGALIAMARLCLSKISGVDRPSLAAFWPTFQGKCIILDVGATIGSTVSHMIQLSILGSVLARSALGIECPSVGLLNVGTEETKGHNVLQESGRLLREEYCGDFKYKGFVEASDISKGLVDVVVTEGFSGNIAIKSAEGAVRHISGVLKNSLNRTLFSRIGCLLIRRALQEVKEGFDPGNFNGGVLLGVDGLVVKGHGSSNAKSIFNVLGVARNMSRNGFIDMVKVDMQRMRDNSLNVTGKMILSDYGRKQKV</sequence>
<keyword evidence="7 10" id="KW-1208">Phospholipid metabolism</keyword>
<dbReference type="Gene3D" id="3.40.718.10">
    <property type="entry name" value="Isopropylmalate Dehydrogenase"/>
    <property type="match status" value="1"/>
</dbReference>
<reference evidence="11 12" key="1">
    <citation type="journal article" date="2017" name="PLoS ONE">
        <title>Genomic sequence of 'Candidatus Liberibacter solanacearum' haplotype C and its comparison with haplotype A and B genomes.</title>
        <authorList>
            <person name="Wang J."/>
            <person name="Haapalainen M."/>
            <person name="Schott T."/>
            <person name="Thompson S.M."/>
            <person name="Smith G.R."/>
            <person name="Nissinen A.I."/>
            <person name="Pirhonen M."/>
        </authorList>
    </citation>
    <scope>NUCLEOTIDE SEQUENCE [LARGE SCALE GENOMIC DNA]</scope>
    <source>
        <strain evidence="11 12">FIN111</strain>
    </source>
</reference>
<proteinExistence type="inferred from homology"/>
<dbReference type="UniPathway" id="UPA00085"/>
<evidence type="ECO:0000256" key="6">
    <source>
        <dbReference type="ARBA" id="ARBA00023209"/>
    </source>
</evidence>
<keyword evidence="5 10" id="KW-0443">Lipid metabolism</keyword>
<comment type="pathway">
    <text evidence="10">Lipid metabolism; phospholipid metabolism.</text>
</comment>
<keyword evidence="6 10" id="KW-0594">Phospholipid biosynthesis</keyword>
<comment type="function">
    <text evidence="10">Catalyzes the reversible formation of acyl-phosphate (acyl-PO(4)) from acyl-[acyl-carrier-protein] (acyl-ACP). This enzyme utilizes acyl-ACP as fatty acyl donor, but not acyl-CoA.</text>
</comment>
<dbReference type="InterPro" id="IPR003664">
    <property type="entry name" value="FA_synthesis"/>
</dbReference>
<dbReference type="AlphaFoldDB" id="A0A1V2N7G4"/>